<dbReference type="Proteomes" id="UP000298652">
    <property type="component" value="Chromosome 1"/>
</dbReference>
<feature type="signal peptide" evidence="1">
    <location>
        <begin position="1"/>
        <end position="24"/>
    </location>
</feature>
<sequence>MSIFHYFVWTLLLHLMLAFRLAFAGPTIGSTPIRNKILYMKVGEKQKKQLVLKCRDVT</sequence>
<proteinExistence type="predicted"/>
<dbReference type="EMBL" id="CM016552">
    <property type="protein sequence ID" value="TKW38945.1"/>
    <property type="molecule type" value="Genomic_DNA"/>
</dbReference>
<keyword evidence="3" id="KW-1185">Reference proteome</keyword>
<name>A0A4U6WAC2_SETVI</name>
<feature type="chain" id="PRO_5020694458" evidence="1">
    <location>
        <begin position="25"/>
        <end position="58"/>
    </location>
</feature>
<dbReference type="Gramene" id="TKW38945">
    <property type="protein sequence ID" value="TKW38945"/>
    <property type="gene ID" value="SEVIR_1G145649v2"/>
</dbReference>
<gene>
    <name evidence="2" type="ORF">SEVIR_1G145649v2</name>
</gene>
<reference evidence="2" key="1">
    <citation type="submission" date="2019-03" db="EMBL/GenBank/DDBJ databases">
        <title>WGS assembly of Setaria viridis.</title>
        <authorList>
            <person name="Huang P."/>
            <person name="Jenkins J."/>
            <person name="Grimwood J."/>
            <person name="Barry K."/>
            <person name="Healey A."/>
            <person name="Mamidi S."/>
            <person name="Sreedasyam A."/>
            <person name="Shu S."/>
            <person name="Feldman M."/>
            <person name="Wu J."/>
            <person name="Yu Y."/>
            <person name="Chen C."/>
            <person name="Johnson J."/>
            <person name="Rokhsar D."/>
            <person name="Baxter I."/>
            <person name="Schmutz J."/>
            <person name="Brutnell T."/>
            <person name="Kellogg E."/>
        </authorList>
    </citation>
    <scope>NUCLEOTIDE SEQUENCE [LARGE SCALE GENOMIC DNA]</scope>
</reference>
<evidence type="ECO:0000313" key="3">
    <source>
        <dbReference type="Proteomes" id="UP000298652"/>
    </source>
</evidence>
<protein>
    <submittedName>
        <fullName evidence="2">Uncharacterized protein</fullName>
    </submittedName>
</protein>
<organism evidence="2 3">
    <name type="scientific">Setaria viridis</name>
    <name type="common">Green bristlegrass</name>
    <name type="synonym">Setaria italica subsp. viridis</name>
    <dbReference type="NCBI Taxonomy" id="4556"/>
    <lineage>
        <taxon>Eukaryota</taxon>
        <taxon>Viridiplantae</taxon>
        <taxon>Streptophyta</taxon>
        <taxon>Embryophyta</taxon>
        <taxon>Tracheophyta</taxon>
        <taxon>Spermatophyta</taxon>
        <taxon>Magnoliopsida</taxon>
        <taxon>Liliopsida</taxon>
        <taxon>Poales</taxon>
        <taxon>Poaceae</taxon>
        <taxon>PACMAD clade</taxon>
        <taxon>Panicoideae</taxon>
        <taxon>Panicodae</taxon>
        <taxon>Paniceae</taxon>
        <taxon>Cenchrinae</taxon>
        <taxon>Setaria</taxon>
    </lineage>
</organism>
<dbReference type="AlphaFoldDB" id="A0A4U6WAC2"/>
<accession>A0A4U6WAC2</accession>
<keyword evidence="1" id="KW-0732">Signal</keyword>
<evidence type="ECO:0000256" key="1">
    <source>
        <dbReference type="SAM" id="SignalP"/>
    </source>
</evidence>
<evidence type="ECO:0000313" key="2">
    <source>
        <dbReference type="EMBL" id="TKW38945.1"/>
    </source>
</evidence>